<evidence type="ECO:0000256" key="12">
    <source>
        <dbReference type="SAM" id="Phobius"/>
    </source>
</evidence>
<evidence type="ECO:0000313" key="13">
    <source>
        <dbReference type="EMBL" id="KAF3428713.1"/>
    </source>
</evidence>
<name>A0A833WDR7_9HYME</name>
<dbReference type="Pfam" id="PF00474">
    <property type="entry name" value="SSF"/>
    <property type="match status" value="1"/>
</dbReference>
<evidence type="ECO:0000256" key="11">
    <source>
        <dbReference type="RuleBase" id="RU362091"/>
    </source>
</evidence>
<dbReference type="GO" id="GO:0015293">
    <property type="term" value="F:symporter activity"/>
    <property type="evidence" value="ECO:0007669"/>
    <property type="project" value="TreeGrafter"/>
</dbReference>
<comment type="caution">
    <text evidence="13">The sequence shown here is derived from an EMBL/GenBank/DDBJ whole genome shotgun (WGS) entry which is preliminary data.</text>
</comment>
<dbReference type="GO" id="GO:0005886">
    <property type="term" value="C:plasma membrane"/>
    <property type="evidence" value="ECO:0007669"/>
    <property type="project" value="UniProtKB-SubCell"/>
</dbReference>
<evidence type="ECO:0000256" key="5">
    <source>
        <dbReference type="ARBA" id="ARBA00022692"/>
    </source>
</evidence>
<keyword evidence="10" id="KW-0739">Sodium transport</keyword>
<sequence length="162" mass="17714">MSCFPVSMSLVASHISAVSLLAIPVEVYQYGTQYAVCIFTSLITCTLVSLIYIPGGLKAVVWADTIQMIVTLGSLFAVFVLGTMAVGGVSEVWRLSEEGRRIVFWNMDPSPFVRNSFWGMSVGMTITWLTGLGINQSSVQRFLSVPNVKEAHKILLNVETTT</sequence>
<organism evidence="13 14">
    <name type="scientific">Frieseomelitta varia</name>
    <dbReference type="NCBI Taxonomy" id="561572"/>
    <lineage>
        <taxon>Eukaryota</taxon>
        <taxon>Metazoa</taxon>
        <taxon>Ecdysozoa</taxon>
        <taxon>Arthropoda</taxon>
        <taxon>Hexapoda</taxon>
        <taxon>Insecta</taxon>
        <taxon>Pterygota</taxon>
        <taxon>Neoptera</taxon>
        <taxon>Endopterygota</taxon>
        <taxon>Hymenoptera</taxon>
        <taxon>Apocrita</taxon>
        <taxon>Aculeata</taxon>
        <taxon>Apoidea</taxon>
        <taxon>Anthophila</taxon>
        <taxon>Apidae</taxon>
        <taxon>Frieseomelitta</taxon>
    </lineage>
</organism>
<evidence type="ECO:0000256" key="8">
    <source>
        <dbReference type="ARBA" id="ARBA00023065"/>
    </source>
</evidence>
<evidence type="ECO:0000256" key="6">
    <source>
        <dbReference type="ARBA" id="ARBA00022989"/>
    </source>
</evidence>
<evidence type="ECO:0000256" key="3">
    <source>
        <dbReference type="ARBA" id="ARBA00022448"/>
    </source>
</evidence>
<dbReference type="PROSITE" id="PS50283">
    <property type="entry name" value="NA_SOLUT_SYMP_3"/>
    <property type="match status" value="1"/>
</dbReference>
<evidence type="ECO:0000256" key="7">
    <source>
        <dbReference type="ARBA" id="ARBA00023053"/>
    </source>
</evidence>
<keyword evidence="14" id="KW-1185">Reference proteome</keyword>
<keyword evidence="6 12" id="KW-1133">Transmembrane helix</keyword>
<evidence type="ECO:0000313" key="14">
    <source>
        <dbReference type="Proteomes" id="UP000655588"/>
    </source>
</evidence>
<keyword evidence="8" id="KW-0406">Ion transport</keyword>
<dbReference type="Gene3D" id="1.20.1730.10">
    <property type="entry name" value="Sodium/glucose cotransporter"/>
    <property type="match status" value="1"/>
</dbReference>
<keyword evidence="5 12" id="KW-0812">Transmembrane</keyword>
<dbReference type="EMBL" id="WNWW01000206">
    <property type="protein sequence ID" value="KAF3428713.1"/>
    <property type="molecule type" value="Genomic_DNA"/>
</dbReference>
<feature type="transmembrane region" description="Helical" evidence="12">
    <location>
        <begin position="32"/>
        <end position="53"/>
    </location>
</feature>
<reference evidence="13" key="1">
    <citation type="submission" date="2019-11" db="EMBL/GenBank/DDBJ databases">
        <title>The nuclear and mitochondrial genomes of Frieseomelitta varia - a highly eusocial stingless bee (Meliponini) with a permanently sterile worker caste.</title>
        <authorList>
            <person name="Freitas F.C.P."/>
            <person name="Lourenco A.P."/>
            <person name="Nunes F.M.F."/>
            <person name="Paschoal A.R."/>
            <person name="Abreu F.C.P."/>
            <person name="Barbin F.O."/>
            <person name="Bataglia L."/>
            <person name="Cardoso-Junior C.A.M."/>
            <person name="Cervoni M.S."/>
            <person name="Silva S.R."/>
            <person name="Dalarmi F."/>
            <person name="Del Lama M.A."/>
            <person name="Depintor T.S."/>
            <person name="Ferreira K.M."/>
            <person name="Goria P.S."/>
            <person name="Jaskot M.C."/>
            <person name="Lago D.C."/>
            <person name="Luna-Lucena D."/>
            <person name="Moda L.M."/>
            <person name="Nascimento L."/>
            <person name="Pedrino M."/>
            <person name="Rabico F.O."/>
            <person name="Sanches F.C."/>
            <person name="Santos D.E."/>
            <person name="Santos C.G."/>
            <person name="Vieira J."/>
            <person name="Lopes T.F."/>
            <person name="Barchuk A.R."/>
            <person name="Hartfelder K."/>
            <person name="Simoes Z.L.P."/>
            <person name="Bitondi M.M.G."/>
            <person name="Pinheiro D.G."/>
        </authorList>
    </citation>
    <scope>NUCLEOTIDE SEQUENCE</scope>
    <source>
        <strain evidence="13">USP_RPSP 00005682</strain>
        <tissue evidence="13">Whole individual</tissue>
    </source>
</reference>
<dbReference type="InterPro" id="IPR001734">
    <property type="entry name" value="Na/solute_symporter"/>
</dbReference>
<proteinExistence type="inferred from homology"/>
<gene>
    <name evidence="13" type="ORF">E2986_13469</name>
</gene>
<evidence type="ECO:0000256" key="4">
    <source>
        <dbReference type="ARBA" id="ARBA00022475"/>
    </source>
</evidence>
<comment type="subcellular location">
    <subcellularLocation>
        <location evidence="1">Cell membrane</location>
        <topology evidence="1">Multi-pass membrane protein</topology>
    </subcellularLocation>
</comment>
<keyword evidence="4" id="KW-1003">Cell membrane</keyword>
<dbReference type="PANTHER" id="PTHR42985">
    <property type="entry name" value="SODIUM-COUPLED MONOCARBOXYLATE TRANSPORTER"/>
    <property type="match status" value="1"/>
</dbReference>
<keyword evidence="3" id="KW-0813">Transport</keyword>
<feature type="transmembrane region" description="Helical" evidence="12">
    <location>
        <begin position="65"/>
        <end position="86"/>
    </location>
</feature>
<evidence type="ECO:0000256" key="10">
    <source>
        <dbReference type="ARBA" id="ARBA00023201"/>
    </source>
</evidence>
<comment type="similarity">
    <text evidence="2 11">Belongs to the sodium:solute symporter (SSF) (TC 2.A.21) family.</text>
</comment>
<keyword evidence="7" id="KW-0915">Sodium</keyword>
<dbReference type="PANTHER" id="PTHR42985:SF21">
    <property type="entry name" value="SODIUM-DEPENDENT MULTIVITAMIN TRANSPORTER-LIKE PROTEIN"/>
    <property type="match status" value="1"/>
</dbReference>
<accession>A0A833WDR7</accession>
<protein>
    <submittedName>
        <fullName evidence="13">Uncharacterized protein</fullName>
    </submittedName>
</protein>
<dbReference type="GO" id="GO:0006814">
    <property type="term" value="P:sodium ion transport"/>
    <property type="evidence" value="ECO:0007669"/>
    <property type="project" value="UniProtKB-KW"/>
</dbReference>
<dbReference type="InterPro" id="IPR051163">
    <property type="entry name" value="Sodium:Solute_Symporter_SSF"/>
</dbReference>
<evidence type="ECO:0000256" key="2">
    <source>
        <dbReference type="ARBA" id="ARBA00006434"/>
    </source>
</evidence>
<evidence type="ECO:0000256" key="1">
    <source>
        <dbReference type="ARBA" id="ARBA00004651"/>
    </source>
</evidence>
<evidence type="ECO:0000256" key="9">
    <source>
        <dbReference type="ARBA" id="ARBA00023136"/>
    </source>
</evidence>
<dbReference type="AlphaFoldDB" id="A0A833WDR7"/>
<dbReference type="InterPro" id="IPR038377">
    <property type="entry name" value="Na/Glc_symporter_sf"/>
</dbReference>
<dbReference type="Proteomes" id="UP000655588">
    <property type="component" value="Unassembled WGS sequence"/>
</dbReference>
<keyword evidence="9 12" id="KW-0472">Membrane</keyword>